<protein>
    <submittedName>
        <fullName evidence="2">Uncharacterized protein</fullName>
    </submittedName>
</protein>
<name>A0A2P5WN80_GOSBA</name>
<organism evidence="2 3">
    <name type="scientific">Gossypium barbadense</name>
    <name type="common">Sea Island cotton</name>
    <name type="synonym">Hibiscus barbadensis</name>
    <dbReference type="NCBI Taxonomy" id="3634"/>
    <lineage>
        <taxon>Eukaryota</taxon>
        <taxon>Viridiplantae</taxon>
        <taxon>Streptophyta</taxon>
        <taxon>Embryophyta</taxon>
        <taxon>Tracheophyta</taxon>
        <taxon>Spermatophyta</taxon>
        <taxon>Magnoliopsida</taxon>
        <taxon>eudicotyledons</taxon>
        <taxon>Gunneridae</taxon>
        <taxon>Pentapetalae</taxon>
        <taxon>rosids</taxon>
        <taxon>malvids</taxon>
        <taxon>Malvales</taxon>
        <taxon>Malvaceae</taxon>
        <taxon>Malvoideae</taxon>
        <taxon>Gossypium</taxon>
    </lineage>
</organism>
<evidence type="ECO:0000256" key="1">
    <source>
        <dbReference type="SAM" id="MobiDB-lite"/>
    </source>
</evidence>
<accession>A0A2P5WN80</accession>
<evidence type="ECO:0000313" key="2">
    <source>
        <dbReference type="EMBL" id="PPR92524.1"/>
    </source>
</evidence>
<dbReference type="Proteomes" id="UP000239757">
    <property type="component" value="Unassembled WGS sequence"/>
</dbReference>
<sequence>MLKRGGAAARARGESSVVGVGGGDISWGKSQRGRRAASGTSAGARAGAGAWQPARAARRQSGTGGGAARCAARARATRGRRRQRDRGRSGRSYRDTGPTTRDYLIFELFASSSTCATASGAAAWRVAQRRDPSALRVIWAKSERLIVALCSKSGFVGGLDAS</sequence>
<evidence type="ECO:0000313" key="3">
    <source>
        <dbReference type="Proteomes" id="UP000239757"/>
    </source>
</evidence>
<feature type="compositionally biased region" description="Low complexity" evidence="1">
    <location>
        <begin position="1"/>
        <end position="18"/>
    </location>
</feature>
<gene>
    <name evidence="2" type="ORF">GOBAR_AA28146</name>
</gene>
<dbReference type="AlphaFoldDB" id="A0A2P5WN80"/>
<proteinExistence type="predicted"/>
<dbReference type="EMBL" id="KZ667061">
    <property type="protein sequence ID" value="PPR92524.1"/>
    <property type="molecule type" value="Genomic_DNA"/>
</dbReference>
<feature type="compositionally biased region" description="Low complexity" evidence="1">
    <location>
        <begin position="26"/>
        <end position="61"/>
    </location>
</feature>
<reference evidence="2 3" key="1">
    <citation type="submission" date="2015-01" db="EMBL/GenBank/DDBJ databases">
        <title>Genome of allotetraploid Gossypium barbadense reveals genomic plasticity and fiber elongation in cotton evolution.</title>
        <authorList>
            <person name="Chen X."/>
            <person name="Liu X."/>
            <person name="Zhao B."/>
            <person name="Zheng H."/>
            <person name="Hu Y."/>
            <person name="Lu G."/>
            <person name="Yang C."/>
            <person name="Chen J."/>
            <person name="Shan C."/>
            <person name="Zhang L."/>
            <person name="Zhou Y."/>
            <person name="Wang L."/>
            <person name="Guo W."/>
            <person name="Bai Y."/>
            <person name="Ruan J."/>
            <person name="Shangguan X."/>
            <person name="Mao Y."/>
            <person name="Jiang J."/>
            <person name="Zhu Y."/>
            <person name="Lei J."/>
            <person name="Kang H."/>
            <person name="Chen S."/>
            <person name="He X."/>
            <person name="Wang R."/>
            <person name="Wang Y."/>
            <person name="Chen J."/>
            <person name="Wang L."/>
            <person name="Yu S."/>
            <person name="Wang B."/>
            <person name="Wei J."/>
            <person name="Song S."/>
            <person name="Lu X."/>
            <person name="Gao Z."/>
            <person name="Gu W."/>
            <person name="Deng X."/>
            <person name="Ma D."/>
            <person name="Wang S."/>
            <person name="Liang W."/>
            <person name="Fang L."/>
            <person name="Cai C."/>
            <person name="Zhu X."/>
            <person name="Zhou B."/>
            <person name="Zhang Y."/>
            <person name="Chen Z."/>
            <person name="Xu S."/>
            <person name="Zhu R."/>
            <person name="Wang S."/>
            <person name="Zhang T."/>
            <person name="Zhao G."/>
        </authorList>
    </citation>
    <scope>NUCLEOTIDE SEQUENCE [LARGE SCALE GENOMIC DNA]</scope>
    <source>
        <strain evidence="3">cv. Xinhai21</strain>
        <tissue evidence="2">Leaf</tissue>
    </source>
</reference>
<feature type="region of interest" description="Disordered" evidence="1">
    <location>
        <begin position="1"/>
        <end position="96"/>
    </location>
</feature>
<feature type="compositionally biased region" description="Basic residues" evidence="1">
    <location>
        <begin position="75"/>
        <end position="85"/>
    </location>
</feature>